<evidence type="ECO:0000313" key="3">
    <source>
        <dbReference type="Proteomes" id="UP000316609"/>
    </source>
</evidence>
<organism evidence="2 3">
    <name type="scientific">Eiseniibacteriota bacterium</name>
    <dbReference type="NCBI Taxonomy" id="2212470"/>
    <lineage>
        <taxon>Bacteria</taxon>
        <taxon>Candidatus Eiseniibacteriota</taxon>
    </lineage>
</organism>
<comment type="caution">
    <text evidence="2">The sequence shown here is derived from an EMBL/GenBank/DDBJ whole genome shotgun (WGS) entry which is preliminary data.</text>
</comment>
<reference evidence="2 3" key="1">
    <citation type="journal article" date="2019" name="Nat. Microbiol.">
        <title>Mediterranean grassland soil C-N compound turnover is dependent on rainfall and depth, and is mediated by genomically divergent microorganisms.</title>
        <authorList>
            <person name="Diamond S."/>
            <person name="Andeer P.F."/>
            <person name="Li Z."/>
            <person name="Crits-Christoph A."/>
            <person name="Burstein D."/>
            <person name="Anantharaman K."/>
            <person name="Lane K.R."/>
            <person name="Thomas B.C."/>
            <person name="Pan C."/>
            <person name="Northen T.R."/>
            <person name="Banfield J.F."/>
        </authorList>
    </citation>
    <scope>NUCLEOTIDE SEQUENCE [LARGE SCALE GENOMIC DNA]</scope>
    <source>
        <strain evidence="2">WS_8</strain>
    </source>
</reference>
<feature type="transmembrane region" description="Helical" evidence="1">
    <location>
        <begin position="369"/>
        <end position="386"/>
    </location>
</feature>
<feature type="transmembrane region" description="Helical" evidence="1">
    <location>
        <begin position="56"/>
        <end position="76"/>
    </location>
</feature>
<feature type="transmembrane region" description="Helical" evidence="1">
    <location>
        <begin position="28"/>
        <end position="47"/>
    </location>
</feature>
<feature type="transmembrane region" description="Helical" evidence="1">
    <location>
        <begin position="117"/>
        <end position="138"/>
    </location>
</feature>
<feature type="transmembrane region" description="Helical" evidence="1">
    <location>
        <begin position="167"/>
        <end position="186"/>
    </location>
</feature>
<name>A0A538TXS8_UNCEI</name>
<sequence>MLPLIDKLVIVFIYANIVFPQIEVFSTAVSRIPIAAALVCFVTYAIVNRPRIPRGVLVYVHGSLAMLGTLAAISVVFKGNALENAAQFVAPVVMLFAIPVLLLLFDAYGVERYLRHVLRAILGVAVYVVGLFAMWHLFDEKDLVLVIADLSKTTSVAGWYDINTVKIHVTAGVFFPAGLLLAWFFMLRRRQARYVVQLALFALAVTVSFTAGQVIAAGVVTVVWAALSTRNRWTGIALALSLLVVFVTGVTLAPPDILLAKEQSFDQKGRQGQQALALFLENPVLGRGLGFMYSDLRVPALSTSEGLFVEVSYAMLLASTGLLGLVCYGFIYLFPIAKALLTARRDAVVQILALSQVAIIIAAAGNPYIWAGGVGLFFVAVLAAVLEHRRVNESVRAVPQLHAGTAAEAGAV</sequence>
<feature type="transmembrane region" description="Helical" evidence="1">
    <location>
        <begin position="275"/>
        <end position="293"/>
    </location>
</feature>
<accession>A0A538TXS8</accession>
<keyword evidence="1" id="KW-1133">Transmembrane helix</keyword>
<dbReference type="Proteomes" id="UP000316609">
    <property type="component" value="Unassembled WGS sequence"/>
</dbReference>
<dbReference type="EMBL" id="VBOY01000009">
    <property type="protein sequence ID" value="TMQ68450.1"/>
    <property type="molecule type" value="Genomic_DNA"/>
</dbReference>
<feature type="transmembrane region" description="Helical" evidence="1">
    <location>
        <begin position="233"/>
        <end position="254"/>
    </location>
</feature>
<feature type="transmembrane region" description="Helical" evidence="1">
    <location>
        <begin position="347"/>
        <end position="363"/>
    </location>
</feature>
<feature type="transmembrane region" description="Helical" evidence="1">
    <location>
        <begin position="198"/>
        <end position="227"/>
    </location>
</feature>
<keyword evidence="1" id="KW-0472">Membrane</keyword>
<gene>
    <name evidence="2" type="ORF">E6K78_01190</name>
</gene>
<evidence type="ECO:0000256" key="1">
    <source>
        <dbReference type="SAM" id="Phobius"/>
    </source>
</evidence>
<feature type="transmembrane region" description="Helical" evidence="1">
    <location>
        <begin position="88"/>
        <end position="105"/>
    </location>
</feature>
<evidence type="ECO:0008006" key="4">
    <source>
        <dbReference type="Google" id="ProtNLM"/>
    </source>
</evidence>
<protein>
    <recommendedName>
        <fullName evidence="4">O-antigen ligase family protein</fullName>
    </recommendedName>
</protein>
<dbReference type="AlphaFoldDB" id="A0A538TXS8"/>
<keyword evidence="1" id="KW-0812">Transmembrane</keyword>
<evidence type="ECO:0000313" key="2">
    <source>
        <dbReference type="EMBL" id="TMQ68450.1"/>
    </source>
</evidence>
<feature type="transmembrane region" description="Helical" evidence="1">
    <location>
        <begin position="313"/>
        <end position="335"/>
    </location>
</feature>
<proteinExistence type="predicted"/>